<dbReference type="OrthoDB" id="3067143at2759"/>
<keyword evidence="3" id="KW-1185">Reference proteome</keyword>
<evidence type="ECO:0000313" key="2">
    <source>
        <dbReference type="EMBL" id="KAF7295351.1"/>
    </source>
</evidence>
<dbReference type="GeneID" id="59349836"/>
<dbReference type="RefSeq" id="XP_037216714.1">
    <property type="nucleotide sequence ID" value="XM_037367320.1"/>
</dbReference>
<sequence length="436" mass="49177">MPRQVWPALRAEDKGQYGIVISPATLPRNPLLDGSIGRTESTAESDRQQEDDEILQQNERMSFLRKLIATDRRCFVTGQPGDWLQAAQLINTLRSVPHDHTEEYLRDVKEAIEALLTRLEFNQQANFSLDARCNLMLLSTEWHAGLDLYGSFAITPPLDVIIQITRKLQECNHEWAFRYAQDSGAKRNLPYGELPLDISQLKWRILIIHSRGPCPSGRPVQAIHPSERNNHQTTVLVTWRNYTPGIVDYAPFLCESGSNIPLEIRFQTRREAHDQLSLFAVLVNAASKIKAFVSSTHHRPGDDMSHEGPLLGFNTVYDKLLEAIYFVPHPNLHNDVKLALDPSTVVTPTRTLAEPATTLPIPDRDAEHTEIGINSPPMQPESDILPGITPSEFELLLQEAHHPTNKMSRRELFGLLLYGVPGHAQHVEPPPNPLFT</sequence>
<evidence type="ECO:0000313" key="3">
    <source>
        <dbReference type="Proteomes" id="UP000636479"/>
    </source>
</evidence>
<accession>A0A8H6VXC3</accession>
<organism evidence="2 3">
    <name type="scientific">Mycena indigotica</name>
    <dbReference type="NCBI Taxonomy" id="2126181"/>
    <lineage>
        <taxon>Eukaryota</taxon>
        <taxon>Fungi</taxon>
        <taxon>Dikarya</taxon>
        <taxon>Basidiomycota</taxon>
        <taxon>Agaricomycotina</taxon>
        <taxon>Agaricomycetes</taxon>
        <taxon>Agaricomycetidae</taxon>
        <taxon>Agaricales</taxon>
        <taxon>Marasmiineae</taxon>
        <taxon>Mycenaceae</taxon>
        <taxon>Mycena</taxon>
    </lineage>
</organism>
<dbReference type="AlphaFoldDB" id="A0A8H6VXC3"/>
<dbReference type="EMBL" id="JACAZF010000009">
    <property type="protein sequence ID" value="KAF7295351.1"/>
    <property type="molecule type" value="Genomic_DNA"/>
</dbReference>
<gene>
    <name evidence="2" type="ORF">MIND_01074600</name>
</gene>
<proteinExistence type="predicted"/>
<comment type="caution">
    <text evidence="2">The sequence shown here is derived from an EMBL/GenBank/DDBJ whole genome shotgun (WGS) entry which is preliminary data.</text>
</comment>
<dbReference type="Proteomes" id="UP000636479">
    <property type="component" value="Unassembled WGS sequence"/>
</dbReference>
<feature type="region of interest" description="Disordered" evidence="1">
    <location>
        <begin position="30"/>
        <end position="52"/>
    </location>
</feature>
<reference evidence="2" key="1">
    <citation type="submission" date="2020-05" db="EMBL/GenBank/DDBJ databases">
        <title>Mycena genomes resolve the evolution of fungal bioluminescence.</title>
        <authorList>
            <person name="Tsai I.J."/>
        </authorList>
    </citation>
    <scope>NUCLEOTIDE SEQUENCE</scope>
    <source>
        <strain evidence="2">171206Taipei</strain>
    </source>
</reference>
<evidence type="ECO:0000256" key="1">
    <source>
        <dbReference type="SAM" id="MobiDB-lite"/>
    </source>
</evidence>
<name>A0A8H6VXC3_9AGAR</name>
<protein>
    <submittedName>
        <fullName evidence="2">Uncharacterized protein</fullName>
    </submittedName>
</protein>